<dbReference type="OrthoDB" id="502624at2"/>
<comment type="caution">
    <text evidence="8">The sequence shown here is derived from an EMBL/GenBank/DDBJ whole genome shotgun (WGS) entry which is preliminary data.</text>
</comment>
<evidence type="ECO:0000256" key="7">
    <source>
        <dbReference type="RuleBase" id="RU000461"/>
    </source>
</evidence>
<name>A0A5S4G7T7_9ACTN</name>
<evidence type="ECO:0000256" key="5">
    <source>
        <dbReference type="ARBA" id="ARBA00023004"/>
    </source>
</evidence>
<comment type="similarity">
    <text evidence="1 7">Belongs to the cytochrome P450 family.</text>
</comment>
<evidence type="ECO:0000256" key="6">
    <source>
        <dbReference type="ARBA" id="ARBA00023033"/>
    </source>
</evidence>
<dbReference type="GO" id="GO:0006707">
    <property type="term" value="P:cholesterol catabolic process"/>
    <property type="evidence" value="ECO:0007669"/>
    <property type="project" value="TreeGrafter"/>
</dbReference>
<dbReference type="GO" id="GO:0036199">
    <property type="term" value="F:cholest-4-en-3-one 26-monooxygenase activity"/>
    <property type="evidence" value="ECO:0007669"/>
    <property type="project" value="TreeGrafter"/>
</dbReference>
<dbReference type="InterPro" id="IPR036396">
    <property type="entry name" value="Cyt_P450_sf"/>
</dbReference>
<keyword evidence="2 7" id="KW-0349">Heme</keyword>
<evidence type="ECO:0000313" key="9">
    <source>
        <dbReference type="Proteomes" id="UP000306628"/>
    </source>
</evidence>
<keyword evidence="5 7" id="KW-0408">Iron</keyword>
<keyword evidence="6 7" id="KW-0503">Monooxygenase</keyword>
<dbReference type="EMBL" id="VCKX01000128">
    <property type="protein sequence ID" value="TMR29075.1"/>
    <property type="molecule type" value="Genomic_DNA"/>
</dbReference>
<evidence type="ECO:0000256" key="4">
    <source>
        <dbReference type="ARBA" id="ARBA00023002"/>
    </source>
</evidence>
<evidence type="ECO:0000313" key="8">
    <source>
        <dbReference type="EMBL" id="TMR29075.1"/>
    </source>
</evidence>
<dbReference type="InterPro" id="IPR002397">
    <property type="entry name" value="Cyt_P450_B"/>
</dbReference>
<dbReference type="CDD" id="cd11078">
    <property type="entry name" value="CYP130-like"/>
    <property type="match status" value="1"/>
</dbReference>
<evidence type="ECO:0000256" key="2">
    <source>
        <dbReference type="ARBA" id="ARBA00022617"/>
    </source>
</evidence>
<dbReference type="Proteomes" id="UP000306628">
    <property type="component" value="Unassembled WGS sequence"/>
</dbReference>
<dbReference type="PRINTS" id="PR00359">
    <property type="entry name" value="BP450"/>
</dbReference>
<evidence type="ECO:0000256" key="3">
    <source>
        <dbReference type="ARBA" id="ARBA00022723"/>
    </source>
</evidence>
<dbReference type="PROSITE" id="PS00086">
    <property type="entry name" value="CYTOCHROME_P450"/>
    <property type="match status" value="1"/>
</dbReference>
<dbReference type="InterPro" id="IPR017972">
    <property type="entry name" value="Cyt_P450_CS"/>
</dbReference>
<dbReference type="InterPro" id="IPR001128">
    <property type="entry name" value="Cyt_P450"/>
</dbReference>
<gene>
    <name evidence="8" type="ORF">ETD85_33720</name>
</gene>
<dbReference type="GO" id="GO:0008395">
    <property type="term" value="F:steroid hydroxylase activity"/>
    <property type="evidence" value="ECO:0007669"/>
    <property type="project" value="TreeGrafter"/>
</dbReference>
<sequence>MSYNPYDYAIHEDPYPAYRRLRDRAPLYRDDELDFWAISRHADVSAAFRDHARYSSVNGVSLDPSAWGPAAHRTMSFLAMDPPGHTRMRNLVSKGFTPRRVRELEHDILRLTRRHLGPAVAAGEFDVIADFAGRLPMDVVSEMMGVPEADRDEVRRLADLVVHREEGLNDVPPAGMEAALVLAGYYQDLVAERRRRPGPDLTSALLAAQEGQDRMSDEEVIAFLFLMVVAGNETTTKLLANALYWGWRHPEQLAKPLADPGLVPAWVEETLRYDTSSQMIARTVTEDTELHGRLVPAGARMLLLIGSANRDERVFAGPDVYDLDRDTTQLISFGGGRHFCLGANLARLEARLALTEFVRQVRAYDVDPDRAVRVHSVNAVSYTPLRAHETLRHLVCRLLLEKKKSINILFHGMLQFVVCVLNMLCNM</sequence>
<dbReference type="PANTHER" id="PTHR46696:SF4">
    <property type="entry name" value="BIOTIN BIOSYNTHESIS CYTOCHROME P450"/>
    <property type="match status" value="1"/>
</dbReference>
<evidence type="ECO:0000256" key="1">
    <source>
        <dbReference type="ARBA" id="ARBA00010617"/>
    </source>
</evidence>
<dbReference type="GO" id="GO:0005506">
    <property type="term" value="F:iron ion binding"/>
    <property type="evidence" value="ECO:0007669"/>
    <property type="project" value="InterPro"/>
</dbReference>
<organism evidence="8 9">
    <name type="scientific">Nonomuraea zeae</name>
    <dbReference type="NCBI Taxonomy" id="1642303"/>
    <lineage>
        <taxon>Bacteria</taxon>
        <taxon>Bacillati</taxon>
        <taxon>Actinomycetota</taxon>
        <taxon>Actinomycetes</taxon>
        <taxon>Streptosporangiales</taxon>
        <taxon>Streptosporangiaceae</taxon>
        <taxon>Nonomuraea</taxon>
    </lineage>
</organism>
<protein>
    <submittedName>
        <fullName evidence="8">Cytochrome P450</fullName>
    </submittedName>
</protein>
<keyword evidence="9" id="KW-1185">Reference proteome</keyword>
<dbReference type="PANTHER" id="PTHR46696">
    <property type="entry name" value="P450, PUTATIVE (EUROFUNG)-RELATED"/>
    <property type="match status" value="1"/>
</dbReference>
<feature type="non-terminal residue" evidence="8">
    <location>
        <position position="427"/>
    </location>
</feature>
<dbReference type="Pfam" id="PF00067">
    <property type="entry name" value="p450"/>
    <property type="match status" value="2"/>
</dbReference>
<keyword evidence="3 7" id="KW-0479">Metal-binding</keyword>
<dbReference type="AlphaFoldDB" id="A0A5S4G7T7"/>
<proteinExistence type="inferred from homology"/>
<dbReference type="GO" id="GO:0020037">
    <property type="term" value="F:heme binding"/>
    <property type="evidence" value="ECO:0007669"/>
    <property type="project" value="InterPro"/>
</dbReference>
<accession>A0A5S4G7T7</accession>
<reference evidence="8 9" key="1">
    <citation type="submission" date="2019-05" db="EMBL/GenBank/DDBJ databases">
        <title>Draft genome sequence of Nonomuraea zeae DSM 100528.</title>
        <authorList>
            <person name="Saricaoglu S."/>
            <person name="Isik K."/>
        </authorList>
    </citation>
    <scope>NUCLEOTIDE SEQUENCE [LARGE SCALE GENOMIC DNA]</scope>
    <source>
        <strain evidence="8 9">DSM 100528</strain>
    </source>
</reference>
<dbReference type="Gene3D" id="1.10.630.10">
    <property type="entry name" value="Cytochrome P450"/>
    <property type="match status" value="1"/>
</dbReference>
<dbReference type="FunFam" id="1.10.630.10:FF:000018">
    <property type="entry name" value="Cytochrome P450 monooxygenase"/>
    <property type="match status" value="1"/>
</dbReference>
<keyword evidence="4 7" id="KW-0560">Oxidoreductase</keyword>
<dbReference type="SUPFAM" id="SSF48264">
    <property type="entry name" value="Cytochrome P450"/>
    <property type="match status" value="1"/>
</dbReference>